<organism evidence="1 2">
    <name type="scientific">Mucilaginibacter lappiensis</name>
    <dbReference type="NCBI Taxonomy" id="354630"/>
    <lineage>
        <taxon>Bacteria</taxon>
        <taxon>Pseudomonadati</taxon>
        <taxon>Bacteroidota</taxon>
        <taxon>Sphingobacteriia</taxon>
        <taxon>Sphingobacteriales</taxon>
        <taxon>Sphingobacteriaceae</taxon>
        <taxon>Mucilaginibacter</taxon>
    </lineage>
</organism>
<reference evidence="1 2" key="1">
    <citation type="submission" date="2020-08" db="EMBL/GenBank/DDBJ databases">
        <title>Genomic Encyclopedia of Type Strains, Phase IV (KMG-V): Genome sequencing to study the core and pangenomes of soil and plant-associated prokaryotes.</title>
        <authorList>
            <person name="Whitman W."/>
        </authorList>
    </citation>
    <scope>NUCLEOTIDE SEQUENCE [LARGE SCALE GENOMIC DNA]</scope>
    <source>
        <strain evidence="1 2">ANJLi2</strain>
    </source>
</reference>
<gene>
    <name evidence="1" type="ORF">HDF23_001355</name>
</gene>
<comment type="caution">
    <text evidence="1">The sequence shown here is derived from an EMBL/GenBank/DDBJ whole genome shotgun (WGS) entry which is preliminary data.</text>
</comment>
<evidence type="ECO:0000313" key="2">
    <source>
        <dbReference type="Proteomes" id="UP000541583"/>
    </source>
</evidence>
<accession>A0ABR6PFS8</accession>
<dbReference type="Proteomes" id="UP000541583">
    <property type="component" value="Unassembled WGS sequence"/>
</dbReference>
<sequence>MKIYHLNSVSKIVAVNQVNIFFKNGLVIISGLKRRTDY</sequence>
<proteinExistence type="predicted"/>
<name>A0ABR6PFS8_9SPHI</name>
<evidence type="ECO:0000313" key="1">
    <source>
        <dbReference type="EMBL" id="MBB6108620.1"/>
    </source>
</evidence>
<keyword evidence="2" id="KW-1185">Reference proteome</keyword>
<protein>
    <submittedName>
        <fullName evidence="1">Uncharacterized protein</fullName>
    </submittedName>
</protein>
<dbReference type="EMBL" id="JACHCB010000002">
    <property type="protein sequence ID" value="MBB6108620.1"/>
    <property type="molecule type" value="Genomic_DNA"/>
</dbReference>